<organism evidence="1 2">
    <name type="scientific">Clostridium autoethanogenum DSM 10061</name>
    <dbReference type="NCBI Taxonomy" id="1341692"/>
    <lineage>
        <taxon>Bacteria</taxon>
        <taxon>Bacillati</taxon>
        <taxon>Bacillota</taxon>
        <taxon>Clostridia</taxon>
        <taxon>Eubacteriales</taxon>
        <taxon>Clostridiaceae</taxon>
        <taxon>Clostridium</taxon>
    </lineage>
</organism>
<dbReference type="EMBL" id="CP006763">
    <property type="protein sequence ID" value="AGY76572.1"/>
    <property type="molecule type" value="Genomic_DNA"/>
</dbReference>
<evidence type="ECO:0000313" key="2">
    <source>
        <dbReference type="Proteomes" id="UP000017590"/>
    </source>
</evidence>
<accession>A0ABM5NVY8</accession>
<reference evidence="2" key="1">
    <citation type="journal article" date="2014" name="Biotechnol. Biofuels">
        <title>Comparison of single-molecule sequencing and hybrid approaches for finishing the genome of Clostridium autoethanogenum and analysis of CRISPR systems in industrial relevant Clostridia.</title>
        <authorList>
            <person name="Brown S.D."/>
            <person name="Nagaraju S."/>
            <person name="Utturkar S."/>
            <person name="De Tissera S."/>
            <person name="Segovia S."/>
            <person name="Mitchell W."/>
            <person name="Land M.L."/>
            <person name="Dassanayake A."/>
            <person name="Kopke M."/>
        </authorList>
    </citation>
    <scope>NUCLEOTIDE SEQUENCE [LARGE SCALE GENOMIC DNA]</scope>
    <source>
        <strain evidence="2">DSM 10061</strain>
    </source>
</reference>
<name>A0ABM5NVY8_9CLOT</name>
<dbReference type="RefSeq" id="WP_023162557.1">
    <property type="nucleotide sequence ID" value="NC_022592.1"/>
</dbReference>
<keyword evidence="2" id="KW-1185">Reference proteome</keyword>
<sequence length="67" mass="7740">MIVYFADDVNFTYKEFVYLCGSVGRGEKDLKEEVILVSNIETEEIEKAKSITSNFNREAWNMGLLKI</sequence>
<evidence type="ECO:0000313" key="1">
    <source>
        <dbReference type="EMBL" id="AGY76572.1"/>
    </source>
</evidence>
<protein>
    <submittedName>
        <fullName evidence="1">Uncharacterized protein</fullName>
    </submittedName>
</protein>
<gene>
    <name evidence="1" type="ORF">CAETHG_2361</name>
</gene>
<dbReference type="Proteomes" id="UP000017590">
    <property type="component" value="Chromosome"/>
</dbReference>
<proteinExistence type="predicted"/>